<evidence type="ECO:0000256" key="3">
    <source>
        <dbReference type="ARBA" id="ARBA00023163"/>
    </source>
</evidence>
<dbReference type="SUPFAM" id="SSF47413">
    <property type="entry name" value="lambda repressor-like DNA-binding domains"/>
    <property type="match status" value="1"/>
</dbReference>
<feature type="domain" description="HTH lacI-type" evidence="4">
    <location>
        <begin position="1"/>
        <end position="56"/>
    </location>
</feature>
<dbReference type="Gene3D" id="3.40.50.2300">
    <property type="match status" value="2"/>
</dbReference>
<dbReference type="PROSITE" id="PS50932">
    <property type="entry name" value="HTH_LACI_2"/>
    <property type="match status" value="1"/>
</dbReference>
<keyword evidence="2" id="KW-0238">DNA-binding</keyword>
<gene>
    <name evidence="5" type="ORF">FM119_08125</name>
</gene>
<dbReference type="EMBL" id="FUKR01000046">
    <property type="protein sequence ID" value="SJN32751.1"/>
    <property type="molecule type" value="Genomic_DNA"/>
</dbReference>
<sequence>MTMARLASRLDVSVSTVSNAYNRPEKLSAELRERVLGLAAELGYAGPDPAARSLRRRRTGGIGVVFTDELPFVFTDPASAGFLAGVAETLAVSGQHLVLLPAGSPDHRRPAPVDSAAVDGVIFHSLPRGEATLALLRRRGAPAVLVDQPPDAEGLSWVGLDEEDAMRGIGELLAARGHEHVGCISSRLGTSPRNARANPGRVAGSRFTIPRDRVRGLERGLGRPVVVEERWHVTAAAGADAAAALLRHDPRITAIACVADSYALGVLAWAKAHHIQVPRHLAVTGFDDVPAAAGAGLTTVRQPFAEKGRTAATALNDAIDAGAPPRRFVLPTALVERASTGRTRR</sequence>
<evidence type="ECO:0000313" key="6">
    <source>
        <dbReference type="Proteomes" id="UP000196778"/>
    </source>
</evidence>
<dbReference type="PANTHER" id="PTHR30146">
    <property type="entry name" value="LACI-RELATED TRANSCRIPTIONAL REPRESSOR"/>
    <property type="match status" value="1"/>
</dbReference>
<dbReference type="AlphaFoldDB" id="A0A1R4JKH0"/>
<evidence type="ECO:0000259" key="4">
    <source>
        <dbReference type="PROSITE" id="PS50932"/>
    </source>
</evidence>
<dbReference type="InterPro" id="IPR028082">
    <property type="entry name" value="Peripla_BP_I"/>
</dbReference>
<dbReference type="Pfam" id="PF00356">
    <property type="entry name" value="LacI"/>
    <property type="match status" value="1"/>
</dbReference>
<dbReference type="Gene3D" id="1.10.260.40">
    <property type="entry name" value="lambda repressor-like DNA-binding domains"/>
    <property type="match status" value="1"/>
</dbReference>
<dbReference type="PANTHER" id="PTHR30146:SF138">
    <property type="entry name" value="TRANSCRIPTIONAL REGULATORY PROTEIN"/>
    <property type="match status" value="1"/>
</dbReference>
<dbReference type="CDD" id="cd01392">
    <property type="entry name" value="HTH_LacI"/>
    <property type="match status" value="1"/>
</dbReference>
<dbReference type="SMART" id="SM00354">
    <property type="entry name" value="HTH_LACI"/>
    <property type="match status" value="1"/>
</dbReference>
<dbReference type="InterPro" id="IPR000843">
    <property type="entry name" value="HTH_LacI"/>
</dbReference>
<organism evidence="5 6">
    <name type="scientific">Mycetocola reblochoni REB411</name>
    <dbReference type="NCBI Taxonomy" id="1255698"/>
    <lineage>
        <taxon>Bacteria</taxon>
        <taxon>Bacillati</taxon>
        <taxon>Actinomycetota</taxon>
        <taxon>Actinomycetes</taxon>
        <taxon>Micrococcales</taxon>
        <taxon>Microbacteriaceae</taxon>
        <taxon>Mycetocola</taxon>
    </lineage>
</organism>
<keyword evidence="3" id="KW-0804">Transcription</keyword>
<protein>
    <submittedName>
        <fullName evidence="5">Transcriptional regulator, LacI family</fullName>
    </submittedName>
</protein>
<dbReference type="Pfam" id="PF13377">
    <property type="entry name" value="Peripla_BP_3"/>
    <property type="match status" value="1"/>
</dbReference>
<dbReference type="GO" id="GO:0003700">
    <property type="term" value="F:DNA-binding transcription factor activity"/>
    <property type="evidence" value="ECO:0007669"/>
    <property type="project" value="TreeGrafter"/>
</dbReference>
<keyword evidence="1" id="KW-0805">Transcription regulation</keyword>
<evidence type="ECO:0000256" key="1">
    <source>
        <dbReference type="ARBA" id="ARBA00023015"/>
    </source>
</evidence>
<dbReference type="InterPro" id="IPR010982">
    <property type="entry name" value="Lambda_DNA-bd_dom_sf"/>
</dbReference>
<dbReference type="Proteomes" id="UP000196778">
    <property type="component" value="Unassembled WGS sequence"/>
</dbReference>
<dbReference type="CDD" id="cd06279">
    <property type="entry name" value="PBP1_LacI-like"/>
    <property type="match status" value="1"/>
</dbReference>
<reference evidence="6" key="1">
    <citation type="submission" date="2017-02" db="EMBL/GenBank/DDBJ databases">
        <authorList>
            <person name="Dridi B."/>
        </authorList>
    </citation>
    <scope>NUCLEOTIDE SEQUENCE [LARGE SCALE GENOMIC DNA]</scope>
    <source>
        <strain evidence="6">EB411</strain>
    </source>
</reference>
<dbReference type="SUPFAM" id="SSF53822">
    <property type="entry name" value="Periplasmic binding protein-like I"/>
    <property type="match status" value="1"/>
</dbReference>
<accession>A0A1R4JKH0</accession>
<dbReference type="InterPro" id="IPR046335">
    <property type="entry name" value="LacI/GalR-like_sensor"/>
</dbReference>
<name>A0A1R4JKH0_9MICO</name>
<evidence type="ECO:0000313" key="5">
    <source>
        <dbReference type="EMBL" id="SJN32751.1"/>
    </source>
</evidence>
<dbReference type="GO" id="GO:0000976">
    <property type="term" value="F:transcription cis-regulatory region binding"/>
    <property type="evidence" value="ECO:0007669"/>
    <property type="project" value="TreeGrafter"/>
</dbReference>
<evidence type="ECO:0000256" key="2">
    <source>
        <dbReference type="ARBA" id="ARBA00023125"/>
    </source>
</evidence>
<keyword evidence="6" id="KW-1185">Reference proteome</keyword>
<proteinExistence type="predicted"/>